<feature type="region of interest" description="Disordered" evidence="1">
    <location>
        <begin position="1"/>
        <end position="116"/>
    </location>
</feature>
<evidence type="ECO:0000256" key="1">
    <source>
        <dbReference type="SAM" id="MobiDB-lite"/>
    </source>
</evidence>
<dbReference type="Pfam" id="PF09250">
    <property type="entry name" value="Prim-Pol"/>
    <property type="match status" value="1"/>
</dbReference>
<proteinExistence type="predicted"/>
<comment type="caution">
    <text evidence="3">The sequence shown here is derived from an EMBL/GenBank/DDBJ whole genome shotgun (WGS) entry which is preliminary data.</text>
</comment>
<keyword evidence="4" id="KW-1185">Reference proteome</keyword>
<dbReference type="AlphaFoldDB" id="A0A4R0IN89"/>
<dbReference type="InterPro" id="IPR015330">
    <property type="entry name" value="DNA_primase/pol_bifunc_N"/>
</dbReference>
<organism evidence="3 4">
    <name type="scientific">Kribbella sindirgiensis</name>
    <dbReference type="NCBI Taxonomy" id="1124744"/>
    <lineage>
        <taxon>Bacteria</taxon>
        <taxon>Bacillati</taxon>
        <taxon>Actinomycetota</taxon>
        <taxon>Actinomycetes</taxon>
        <taxon>Propionibacteriales</taxon>
        <taxon>Kribbellaceae</taxon>
        <taxon>Kribbella</taxon>
    </lineage>
</organism>
<dbReference type="Proteomes" id="UP000292695">
    <property type="component" value="Unassembled WGS sequence"/>
</dbReference>
<evidence type="ECO:0000313" key="3">
    <source>
        <dbReference type="EMBL" id="TCC35091.1"/>
    </source>
</evidence>
<evidence type="ECO:0000259" key="2">
    <source>
        <dbReference type="SMART" id="SM00943"/>
    </source>
</evidence>
<protein>
    <submittedName>
        <fullName evidence="3">DNA primase</fullName>
    </submittedName>
</protein>
<dbReference type="EMBL" id="SJKA01000004">
    <property type="protein sequence ID" value="TCC35091.1"/>
    <property type="molecule type" value="Genomic_DNA"/>
</dbReference>
<dbReference type="CDD" id="cd04859">
    <property type="entry name" value="Prim_Pol"/>
    <property type="match status" value="1"/>
</dbReference>
<reference evidence="3 4" key="1">
    <citation type="submission" date="2019-02" db="EMBL/GenBank/DDBJ databases">
        <title>Kribbella capetownensis sp. nov. and Kribbella speibonae sp. nov., isolated from soil.</title>
        <authorList>
            <person name="Curtis S.M."/>
            <person name="Norton I."/>
            <person name="Everest G.J."/>
            <person name="Meyers P.R."/>
        </authorList>
    </citation>
    <scope>NUCLEOTIDE SEQUENCE [LARGE SCALE GENOMIC DNA]</scope>
    <source>
        <strain evidence="3 4">DSM 27082</strain>
    </source>
</reference>
<feature type="domain" description="DNA primase/polymerase bifunctional N-terminal" evidence="2">
    <location>
        <begin position="117"/>
        <end position="287"/>
    </location>
</feature>
<feature type="compositionally biased region" description="Polar residues" evidence="1">
    <location>
        <begin position="92"/>
        <end position="101"/>
    </location>
</feature>
<evidence type="ECO:0000313" key="4">
    <source>
        <dbReference type="Proteomes" id="UP000292695"/>
    </source>
</evidence>
<dbReference type="SUPFAM" id="SSF56747">
    <property type="entry name" value="Prim-pol domain"/>
    <property type="match status" value="1"/>
</dbReference>
<dbReference type="SMART" id="SM00943">
    <property type="entry name" value="Prim-Pol"/>
    <property type="match status" value="1"/>
</dbReference>
<feature type="compositionally biased region" description="Basic residues" evidence="1">
    <location>
        <begin position="38"/>
        <end position="47"/>
    </location>
</feature>
<name>A0A4R0IN89_9ACTN</name>
<feature type="compositionally biased region" description="Basic residues" evidence="1">
    <location>
        <begin position="106"/>
        <end position="116"/>
    </location>
</feature>
<gene>
    <name evidence="3" type="ORF">E0H50_14580</name>
</gene>
<accession>A0A4R0IN89</accession>
<dbReference type="Gene3D" id="3.30.720.160">
    <property type="entry name" value="Bifunctional DNA primase/polymerase, N-terminal"/>
    <property type="match status" value="1"/>
</dbReference>
<sequence length="397" mass="43550">MTRPTTRARQHPRRTSDHQGPAVRRTRRDPLHDPAPARRVRRRRRRPQLPQPRIVRRPDVPRSPAPHGRRPPPRDERTRTAPPSAAGRDPAMNTSPGTPNRSLRAGMKRPGRLARAAHWHAARGLAVFPLGPGSKKPAIEDWPHAATTDPDQITQWWTEAPYNIGVATGPSNLLVIDLDQPKDTSERVPEPWNGRGATCGRDVLDLLADDAGERLPRTWTVTTPSGGQHLYYRQPDAAQLGNTAGKLGWRIDTRGHGGYVVGAGSVTRGQLYRADLIRRPQRLPDWIVDALTAHPAPPEQGGSVRRGPRRFGPVYGLKALTGQLDRLLAATPGQRNDDLNASAYALGRVAATGALDPQVIRNELLSAAMQIGLGRREAERTIESGLSAGLLRPRGVR</sequence>
<dbReference type="OrthoDB" id="3218228at2"/>
<feature type="compositionally biased region" description="Basic residues" evidence="1">
    <location>
        <begin position="1"/>
        <end position="13"/>
    </location>
</feature>